<proteinExistence type="inferred from homology"/>
<protein>
    <recommendedName>
        <fullName evidence="5">Chaperone protein Skp</fullName>
    </recommendedName>
</protein>
<evidence type="ECO:0008006" key="5">
    <source>
        <dbReference type="Google" id="ProtNLM"/>
    </source>
</evidence>
<keyword evidence="2" id="KW-0732">Signal</keyword>
<feature type="coiled-coil region" evidence="3">
    <location>
        <begin position="38"/>
        <end position="120"/>
    </location>
</feature>
<reference evidence="4" key="1">
    <citation type="submission" date="2019-08" db="EMBL/GenBank/DDBJ databases">
        <authorList>
            <person name="Kucharzyk K."/>
            <person name="Murdoch R.W."/>
            <person name="Higgins S."/>
            <person name="Loffler F."/>
        </authorList>
    </citation>
    <scope>NUCLEOTIDE SEQUENCE</scope>
</reference>
<gene>
    <name evidence="4" type="ORF">SDC9_39187</name>
</gene>
<dbReference type="InterPro" id="IPR024930">
    <property type="entry name" value="Skp_dom_sf"/>
</dbReference>
<dbReference type="PANTHER" id="PTHR35089:SF1">
    <property type="entry name" value="CHAPERONE PROTEIN SKP"/>
    <property type="match status" value="1"/>
</dbReference>
<dbReference type="GO" id="GO:0005829">
    <property type="term" value="C:cytosol"/>
    <property type="evidence" value="ECO:0007669"/>
    <property type="project" value="TreeGrafter"/>
</dbReference>
<evidence type="ECO:0000256" key="1">
    <source>
        <dbReference type="ARBA" id="ARBA00009091"/>
    </source>
</evidence>
<keyword evidence="3" id="KW-0175">Coiled coil</keyword>
<evidence type="ECO:0000256" key="3">
    <source>
        <dbReference type="SAM" id="Coils"/>
    </source>
</evidence>
<dbReference type="SMART" id="SM00935">
    <property type="entry name" value="OmpH"/>
    <property type="match status" value="1"/>
</dbReference>
<comment type="similarity">
    <text evidence="1">Belongs to the Skp family.</text>
</comment>
<dbReference type="Gene3D" id="3.30.910.20">
    <property type="entry name" value="Skp domain"/>
    <property type="match status" value="1"/>
</dbReference>
<dbReference type="SUPFAM" id="SSF111384">
    <property type="entry name" value="OmpH-like"/>
    <property type="match status" value="1"/>
</dbReference>
<comment type="caution">
    <text evidence="4">The sequence shown here is derived from an EMBL/GenBank/DDBJ whole genome shotgun (WGS) entry which is preliminary data.</text>
</comment>
<dbReference type="GO" id="GO:0050821">
    <property type="term" value="P:protein stabilization"/>
    <property type="evidence" value="ECO:0007669"/>
    <property type="project" value="TreeGrafter"/>
</dbReference>
<sequence length="167" mass="19242">MIKKIVFIMLLALPLSLVAQDKLAYVNVQEIFQVMPELSEVEKTIADLNEQYKKELDKMYEEYYAKAKEYQDNLATMAETIKTRRQGEIADIEKRIGTFQQTANEELQRKQMELVSALREKIIKATSEVGTENNYTYIFDLSTQSIAFHSPKAVDVTPLVKKKLGIK</sequence>
<dbReference type="GO" id="GO:0051082">
    <property type="term" value="F:unfolded protein binding"/>
    <property type="evidence" value="ECO:0007669"/>
    <property type="project" value="InterPro"/>
</dbReference>
<dbReference type="AlphaFoldDB" id="A0A644VRB5"/>
<dbReference type="EMBL" id="VSSQ01000379">
    <property type="protein sequence ID" value="MPL93062.1"/>
    <property type="molecule type" value="Genomic_DNA"/>
</dbReference>
<evidence type="ECO:0000256" key="2">
    <source>
        <dbReference type="ARBA" id="ARBA00022729"/>
    </source>
</evidence>
<dbReference type="InterPro" id="IPR005632">
    <property type="entry name" value="Chaperone_Skp"/>
</dbReference>
<dbReference type="PANTHER" id="PTHR35089">
    <property type="entry name" value="CHAPERONE PROTEIN SKP"/>
    <property type="match status" value="1"/>
</dbReference>
<accession>A0A644VRB5</accession>
<dbReference type="Pfam" id="PF03938">
    <property type="entry name" value="OmpH"/>
    <property type="match status" value="1"/>
</dbReference>
<name>A0A644VRB5_9ZZZZ</name>
<evidence type="ECO:0000313" key="4">
    <source>
        <dbReference type="EMBL" id="MPL93062.1"/>
    </source>
</evidence>
<organism evidence="4">
    <name type="scientific">bioreactor metagenome</name>
    <dbReference type="NCBI Taxonomy" id="1076179"/>
    <lineage>
        <taxon>unclassified sequences</taxon>
        <taxon>metagenomes</taxon>
        <taxon>ecological metagenomes</taxon>
    </lineage>
</organism>